<reference evidence="1 2" key="1">
    <citation type="submission" date="2019-05" db="EMBL/GenBank/DDBJ databases">
        <title>Emergence of the Ug99 lineage of the wheat stem rust pathogen through somatic hybridization.</title>
        <authorList>
            <person name="Li F."/>
            <person name="Upadhyaya N.M."/>
            <person name="Sperschneider J."/>
            <person name="Matny O."/>
            <person name="Nguyen-Phuc H."/>
            <person name="Mago R."/>
            <person name="Raley C."/>
            <person name="Miller M.E."/>
            <person name="Silverstein K.A.T."/>
            <person name="Henningsen E."/>
            <person name="Hirsch C.D."/>
            <person name="Visser B."/>
            <person name="Pretorius Z.A."/>
            <person name="Steffenson B.J."/>
            <person name="Schwessinger B."/>
            <person name="Dodds P.N."/>
            <person name="Figueroa M."/>
        </authorList>
    </citation>
    <scope>NUCLEOTIDE SEQUENCE [LARGE SCALE GENOMIC DNA]</scope>
    <source>
        <strain evidence="1">21-0</strain>
    </source>
</reference>
<evidence type="ECO:0000313" key="2">
    <source>
        <dbReference type="Proteomes" id="UP000324748"/>
    </source>
</evidence>
<keyword evidence="2" id="KW-1185">Reference proteome</keyword>
<protein>
    <submittedName>
        <fullName evidence="1">Uncharacterized protein</fullName>
    </submittedName>
</protein>
<gene>
    <name evidence="1" type="ORF">PGT21_019898</name>
</gene>
<name>A0A5B0MU52_PUCGR</name>
<comment type="caution">
    <text evidence="1">The sequence shown here is derived from an EMBL/GenBank/DDBJ whole genome shotgun (WGS) entry which is preliminary data.</text>
</comment>
<accession>A0A5B0MU52</accession>
<dbReference type="AlphaFoldDB" id="A0A5B0MU52"/>
<dbReference type="EMBL" id="VSWC01000132">
    <property type="protein sequence ID" value="KAA1079656.1"/>
    <property type="molecule type" value="Genomic_DNA"/>
</dbReference>
<organism evidence="1 2">
    <name type="scientific">Puccinia graminis f. sp. tritici</name>
    <dbReference type="NCBI Taxonomy" id="56615"/>
    <lineage>
        <taxon>Eukaryota</taxon>
        <taxon>Fungi</taxon>
        <taxon>Dikarya</taxon>
        <taxon>Basidiomycota</taxon>
        <taxon>Pucciniomycotina</taxon>
        <taxon>Pucciniomycetes</taxon>
        <taxon>Pucciniales</taxon>
        <taxon>Pucciniaceae</taxon>
        <taxon>Puccinia</taxon>
    </lineage>
</organism>
<evidence type="ECO:0000313" key="1">
    <source>
        <dbReference type="EMBL" id="KAA1079656.1"/>
    </source>
</evidence>
<sequence>MTVCSAHLIRILSAPFSLKKVLPADQPDDKNVWIYKCENKSDVQWCCPPNKFMLLRDVTRCHQDPDVSMTVDTTLLDDNCHEGKEL</sequence>
<proteinExistence type="predicted"/>
<dbReference type="Proteomes" id="UP000324748">
    <property type="component" value="Unassembled WGS sequence"/>
</dbReference>